<dbReference type="GO" id="GO:0022857">
    <property type="term" value="F:transmembrane transporter activity"/>
    <property type="evidence" value="ECO:0007669"/>
    <property type="project" value="InterPro"/>
</dbReference>
<dbReference type="SUPFAM" id="SSF103473">
    <property type="entry name" value="MFS general substrate transporter"/>
    <property type="match status" value="1"/>
</dbReference>
<reference evidence="7" key="1">
    <citation type="submission" date="2021-07" db="EMBL/GenBank/DDBJ databases">
        <authorList>
            <person name="Branca A.L. A."/>
        </authorList>
    </citation>
    <scope>NUCLEOTIDE SEQUENCE</scope>
</reference>
<feature type="transmembrane region" description="Helical" evidence="5">
    <location>
        <begin position="64"/>
        <end position="85"/>
    </location>
</feature>
<feature type="transmembrane region" description="Helical" evidence="5">
    <location>
        <begin position="251"/>
        <end position="274"/>
    </location>
</feature>
<dbReference type="Gene3D" id="1.20.1720.10">
    <property type="entry name" value="Multidrug resistance protein D"/>
    <property type="match status" value="1"/>
</dbReference>
<keyword evidence="3 5" id="KW-1133">Transmembrane helix</keyword>
<evidence type="ECO:0000256" key="3">
    <source>
        <dbReference type="ARBA" id="ARBA00022989"/>
    </source>
</evidence>
<dbReference type="Proteomes" id="UP001152646">
    <property type="component" value="Unassembled WGS sequence"/>
</dbReference>
<evidence type="ECO:0000313" key="7">
    <source>
        <dbReference type="EMBL" id="CAG8407281.1"/>
    </source>
</evidence>
<organism evidence="7 8">
    <name type="scientific">Penicillium salamii</name>
    <dbReference type="NCBI Taxonomy" id="1612424"/>
    <lineage>
        <taxon>Eukaryota</taxon>
        <taxon>Fungi</taxon>
        <taxon>Dikarya</taxon>
        <taxon>Ascomycota</taxon>
        <taxon>Pezizomycotina</taxon>
        <taxon>Eurotiomycetes</taxon>
        <taxon>Eurotiomycetidae</taxon>
        <taxon>Eurotiales</taxon>
        <taxon>Aspergillaceae</taxon>
        <taxon>Penicillium</taxon>
    </lineage>
</organism>
<dbReference type="EMBL" id="CAJVPA010000214">
    <property type="protein sequence ID" value="CAG8407281.1"/>
    <property type="molecule type" value="Genomic_DNA"/>
</dbReference>
<feature type="domain" description="Major facilitator superfamily (MFS) profile" evidence="6">
    <location>
        <begin position="29"/>
        <end position="541"/>
    </location>
</feature>
<feature type="transmembrane region" description="Helical" evidence="5">
    <location>
        <begin position="119"/>
        <end position="141"/>
    </location>
</feature>
<dbReference type="AlphaFoldDB" id="A0A9W4JRI5"/>
<sequence length="543" mass="58505">MGELEVEPLDHEISPTEQKPLATWRLSLILFSLCVGLMLSMMDNSIVSTSLYTISMEFGSLAEGIWTVLAYTLSYLGFAVIFAQLSDFTGRMFAVLGAFTVFIAFSIGCGFAQSLHQLIIFRTFQGVGGSGLYALTLIIALELSTSKTWPVISGLVGATIAIAGVLGPILGGILTEYASWRWIFWINAPCGVVPMIIFAIAWPKGQSHDHAIRKQITQFDLLGSLLLLAASVLVVFGLHEAGTGTYAWGSSVTVSTLVIGGLCWVALFTWSFVLSRPRWSQIAAIYPWDLFSCRVMLAGIISTMFTGFTFFVVIFNLPLRSQIVNGLSPAAAGVRLLPLLCATAVGSFLGGAASSKKNRTFHTFAIATAFVILGAGLLSTIPADFKIPGKVYGFEVVVGFGIGLTFSTISLLTTIQTTAHLHGMFLSYHEFQPLSDNIKPAVAQGIVSQVRVLGGSIGIAAANALFRVQSHKELQGILTEEQIGALQTSTKILNTLDAPEAQAVRQTYSDAFSQSMRVCTYMAAVAFIAALFTWQRNPPHKKH</sequence>
<feature type="transmembrane region" description="Helical" evidence="5">
    <location>
        <begin position="518"/>
        <end position="535"/>
    </location>
</feature>
<accession>A0A9W4JRI5</accession>
<dbReference type="InterPro" id="IPR036259">
    <property type="entry name" value="MFS_trans_sf"/>
</dbReference>
<evidence type="ECO:0000313" key="8">
    <source>
        <dbReference type="Proteomes" id="UP001152646"/>
    </source>
</evidence>
<dbReference type="PANTHER" id="PTHR23501:SF43">
    <property type="entry name" value="MULTIDRUG TRANSPORTER, PUTATIVE (AFU_ORTHOLOGUE AFUA_6G03040)-RELATED"/>
    <property type="match status" value="1"/>
</dbReference>
<feature type="transmembrane region" description="Helical" evidence="5">
    <location>
        <begin position="393"/>
        <end position="415"/>
    </location>
</feature>
<evidence type="ECO:0000256" key="1">
    <source>
        <dbReference type="ARBA" id="ARBA00004141"/>
    </source>
</evidence>
<feature type="transmembrane region" description="Helical" evidence="5">
    <location>
        <begin position="182"/>
        <end position="201"/>
    </location>
</feature>
<dbReference type="Pfam" id="PF07690">
    <property type="entry name" value="MFS_1"/>
    <property type="match status" value="1"/>
</dbReference>
<dbReference type="InterPro" id="IPR011701">
    <property type="entry name" value="MFS"/>
</dbReference>
<dbReference type="GO" id="GO:0005886">
    <property type="term" value="C:plasma membrane"/>
    <property type="evidence" value="ECO:0007669"/>
    <property type="project" value="TreeGrafter"/>
</dbReference>
<feature type="transmembrane region" description="Helical" evidence="5">
    <location>
        <begin position="295"/>
        <end position="315"/>
    </location>
</feature>
<dbReference type="PANTHER" id="PTHR23501">
    <property type="entry name" value="MAJOR FACILITATOR SUPERFAMILY"/>
    <property type="match status" value="1"/>
</dbReference>
<feature type="transmembrane region" description="Helical" evidence="5">
    <location>
        <begin position="361"/>
        <end position="381"/>
    </location>
</feature>
<gene>
    <name evidence="7" type="ORF">PSALAMII_LOCUS8777</name>
</gene>
<keyword evidence="4 5" id="KW-0472">Membrane</keyword>
<feature type="transmembrane region" description="Helical" evidence="5">
    <location>
        <begin position="148"/>
        <end position="170"/>
    </location>
</feature>
<dbReference type="InterPro" id="IPR020846">
    <property type="entry name" value="MFS_dom"/>
</dbReference>
<protein>
    <recommendedName>
        <fullName evidence="6">Major facilitator superfamily (MFS) profile domain-containing protein</fullName>
    </recommendedName>
</protein>
<name>A0A9W4JRI5_9EURO</name>
<comment type="caution">
    <text evidence="7">The sequence shown here is derived from an EMBL/GenBank/DDBJ whole genome shotgun (WGS) entry which is preliminary data.</text>
</comment>
<evidence type="ECO:0000259" key="6">
    <source>
        <dbReference type="PROSITE" id="PS50850"/>
    </source>
</evidence>
<evidence type="ECO:0000256" key="5">
    <source>
        <dbReference type="SAM" id="Phobius"/>
    </source>
</evidence>
<dbReference type="PRINTS" id="PR01036">
    <property type="entry name" value="TCRTETB"/>
</dbReference>
<evidence type="ECO:0000256" key="2">
    <source>
        <dbReference type="ARBA" id="ARBA00022692"/>
    </source>
</evidence>
<keyword evidence="2 5" id="KW-0812">Transmembrane</keyword>
<feature type="transmembrane region" description="Helical" evidence="5">
    <location>
        <begin position="28"/>
        <end position="52"/>
    </location>
</feature>
<dbReference type="PROSITE" id="PS50850">
    <property type="entry name" value="MFS"/>
    <property type="match status" value="1"/>
</dbReference>
<evidence type="ECO:0000256" key="4">
    <source>
        <dbReference type="ARBA" id="ARBA00023136"/>
    </source>
</evidence>
<comment type="subcellular location">
    <subcellularLocation>
        <location evidence="1">Membrane</location>
        <topology evidence="1">Multi-pass membrane protein</topology>
    </subcellularLocation>
</comment>
<feature type="transmembrane region" description="Helical" evidence="5">
    <location>
        <begin position="92"/>
        <end position="113"/>
    </location>
</feature>
<feature type="transmembrane region" description="Helical" evidence="5">
    <location>
        <begin position="221"/>
        <end position="239"/>
    </location>
</feature>
<proteinExistence type="predicted"/>
<feature type="transmembrane region" description="Helical" evidence="5">
    <location>
        <begin position="327"/>
        <end position="349"/>
    </location>
</feature>
<dbReference type="OrthoDB" id="440553at2759"/>